<dbReference type="InterPro" id="IPR043136">
    <property type="entry name" value="B30.2/SPRY_sf"/>
</dbReference>
<evidence type="ECO:0000259" key="9">
    <source>
        <dbReference type="PROSITE" id="PS50089"/>
    </source>
</evidence>
<dbReference type="InterPro" id="IPR003877">
    <property type="entry name" value="SPRY_dom"/>
</dbReference>
<keyword evidence="5 7" id="KW-0863">Zinc-finger</keyword>
<dbReference type="OMA" id="WAGLWEM"/>
<dbReference type="InterPro" id="IPR001841">
    <property type="entry name" value="Znf_RING"/>
</dbReference>
<organism evidence="12 13">
    <name type="scientific">Salarias fasciatus</name>
    <name type="common">Jewelled blenny</name>
    <name type="synonym">Blennius fasciatus</name>
    <dbReference type="NCBI Taxonomy" id="181472"/>
    <lineage>
        <taxon>Eukaryota</taxon>
        <taxon>Metazoa</taxon>
        <taxon>Chordata</taxon>
        <taxon>Craniata</taxon>
        <taxon>Vertebrata</taxon>
        <taxon>Euteleostomi</taxon>
        <taxon>Actinopterygii</taxon>
        <taxon>Neopterygii</taxon>
        <taxon>Teleostei</taxon>
        <taxon>Neoteleostei</taxon>
        <taxon>Acanthomorphata</taxon>
        <taxon>Ovalentaria</taxon>
        <taxon>Blenniimorphae</taxon>
        <taxon>Blenniiformes</taxon>
        <taxon>Blennioidei</taxon>
        <taxon>Blenniidae</taxon>
        <taxon>Salariinae</taxon>
        <taxon>Salarias</taxon>
    </lineage>
</organism>
<dbReference type="PROSITE" id="PS50119">
    <property type="entry name" value="ZF_BBOX"/>
    <property type="match status" value="1"/>
</dbReference>
<dbReference type="Pfam" id="PF00643">
    <property type="entry name" value="zf-B_box"/>
    <property type="match status" value="1"/>
</dbReference>
<evidence type="ECO:0000256" key="6">
    <source>
        <dbReference type="ARBA" id="ARBA00022833"/>
    </source>
</evidence>
<keyword evidence="6" id="KW-0862">Zinc</keyword>
<accession>A0A672HMB8</accession>
<sequence length="463" mass="52853">MASHTEEDLSCPICKDIFKDPVALSCSGSHSFCRACVQTWWEEKLINECPSCQERPLPSHLPPNQALKEQCEAFLLRNRQSASAGSTVRCRLHSEKLKLFCLDHQQPVCVICRDSKTHSNHRFRPVDEAAEDQREELRTSLRPLKDKLQLVRDAQAENALMGKHVKVQARHAERQIHEQFERFHQFLREEEEARTAAVREEEAQKSQIIRERREALHRERSALSETIRSCEEKLRAADILFLQNCKAAVEEVQQRPLLEDPQPSSAALLDVAKHLGNLSFNIWEKLKEKVSYSPVVLDPNTAHPALHLADDLTAASQGETQILPKNPERLERYCTVLSSGGLDSGAHSWVVEVRDSEDWALGVAAPGTPGAHWHAASRLWLIRRLSGKLEAMSPLVLHKLLQVKREKLQRVRVHLDWDAGKLSFSDADADTHIYTFTHTFTEKLFPYFSNNDKQQLKILPEKI</sequence>
<reference evidence="12" key="2">
    <citation type="submission" date="2025-08" db="UniProtKB">
        <authorList>
            <consortium name="Ensembl"/>
        </authorList>
    </citation>
    <scope>IDENTIFICATION</scope>
</reference>
<dbReference type="InterPro" id="IPR013083">
    <property type="entry name" value="Znf_RING/FYVE/PHD"/>
</dbReference>
<reference evidence="12" key="3">
    <citation type="submission" date="2025-09" db="UniProtKB">
        <authorList>
            <consortium name="Ensembl"/>
        </authorList>
    </citation>
    <scope>IDENTIFICATION</scope>
</reference>
<evidence type="ECO:0000256" key="7">
    <source>
        <dbReference type="PROSITE-ProRule" id="PRU00024"/>
    </source>
</evidence>
<gene>
    <name evidence="12" type="primary">LOC115388407</name>
</gene>
<dbReference type="SMART" id="SM00184">
    <property type="entry name" value="RING"/>
    <property type="match status" value="1"/>
</dbReference>
<dbReference type="SMART" id="SM00589">
    <property type="entry name" value="PRY"/>
    <property type="match status" value="1"/>
</dbReference>
<dbReference type="SUPFAM" id="SSF49899">
    <property type="entry name" value="Concanavalin A-like lectins/glucanases"/>
    <property type="match status" value="1"/>
</dbReference>
<evidence type="ECO:0000256" key="4">
    <source>
        <dbReference type="ARBA" id="ARBA00022723"/>
    </source>
</evidence>
<evidence type="ECO:0000256" key="3">
    <source>
        <dbReference type="ARBA" id="ARBA00022490"/>
    </source>
</evidence>
<name>A0A672HMB8_SALFA</name>
<dbReference type="InterPro" id="IPR001870">
    <property type="entry name" value="B30.2/SPRY"/>
</dbReference>
<dbReference type="RefSeq" id="XP_029947398.1">
    <property type="nucleotide sequence ID" value="XM_030091538.1"/>
</dbReference>
<comment type="similarity">
    <text evidence="2">Belongs to the TRIM/RBCC family.</text>
</comment>
<feature type="domain" description="B30.2/SPRY" evidence="11">
    <location>
        <begin position="275"/>
        <end position="463"/>
    </location>
</feature>
<keyword evidence="13" id="KW-1185">Reference proteome</keyword>
<dbReference type="Pfam" id="PF13765">
    <property type="entry name" value="PRY"/>
    <property type="match status" value="1"/>
</dbReference>
<dbReference type="InterPro" id="IPR000315">
    <property type="entry name" value="Znf_B-box"/>
</dbReference>
<dbReference type="Pfam" id="PF00622">
    <property type="entry name" value="SPRY"/>
    <property type="match status" value="1"/>
</dbReference>
<dbReference type="PROSITE" id="PS50089">
    <property type="entry name" value="ZF_RING_2"/>
    <property type="match status" value="1"/>
</dbReference>
<keyword evidence="3" id="KW-0963">Cytoplasm</keyword>
<comment type="subcellular location">
    <subcellularLocation>
        <location evidence="1">Cytoplasm</location>
    </subcellularLocation>
</comment>
<feature type="domain" description="RING-type" evidence="9">
    <location>
        <begin position="11"/>
        <end position="53"/>
    </location>
</feature>
<dbReference type="PROSITE" id="PS50188">
    <property type="entry name" value="B302_SPRY"/>
    <property type="match status" value="1"/>
</dbReference>
<evidence type="ECO:0000256" key="5">
    <source>
        <dbReference type="ARBA" id="ARBA00022771"/>
    </source>
</evidence>
<dbReference type="InterPro" id="IPR003879">
    <property type="entry name" value="Butyrophylin_SPRY"/>
</dbReference>
<dbReference type="FunCoup" id="A0A672HMB8">
    <property type="interactions" value="178"/>
</dbReference>
<reference evidence="12" key="1">
    <citation type="submission" date="2019-06" db="EMBL/GenBank/DDBJ databases">
        <authorList>
            <consortium name="Wellcome Sanger Institute Data Sharing"/>
        </authorList>
    </citation>
    <scope>NUCLEOTIDE SEQUENCE [LARGE SCALE GENOMIC DNA]</scope>
</reference>
<dbReference type="AlphaFoldDB" id="A0A672HMB8"/>
<evidence type="ECO:0000313" key="12">
    <source>
        <dbReference type="Ensembl" id="ENSSFAP00005030084.1"/>
    </source>
</evidence>
<evidence type="ECO:0000256" key="8">
    <source>
        <dbReference type="SAM" id="Coils"/>
    </source>
</evidence>
<dbReference type="Proteomes" id="UP000472267">
    <property type="component" value="Chromosome 5"/>
</dbReference>
<dbReference type="InterPro" id="IPR050143">
    <property type="entry name" value="TRIM/RBCC"/>
</dbReference>
<dbReference type="InParanoid" id="A0A672HMB8"/>
<dbReference type="Ensembl" id="ENSSFAT00005031181.1">
    <property type="protein sequence ID" value="ENSSFAP00005030084.1"/>
    <property type="gene ID" value="ENSSFAG00005015270.1"/>
</dbReference>
<dbReference type="Gene3D" id="2.60.120.920">
    <property type="match status" value="1"/>
</dbReference>
<dbReference type="GO" id="GO:0008270">
    <property type="term" value="F:zinc ion binding"/>
    <property type="evidence" value="ECO:0007669"/>
    <property type="project" value="UniProtKB-KW"/>
</dbReference>
<dbReference type="InterPro" id="IPR018957">
    <property type="entry name" value="Znf_C3HC4_RING-type"/>
</dbReference>
<evidence type="ECO:0000259" key="11">
    <source>
        <dbReference type="PROSITE" id="PS50188"/>
    </source>
</evidence>
<feature type="coiled-coil region" evidence="8">
    <location>
        <begin position="198"/>
        <end position="233"/>
    </location>
</feature>
<evidence type="ECO:0000256" key="2">
    <source>
        <dbReference type="ARBA" id="ARBA00008518"/>
    </source>
</evidence>
<dbReference type="SUPFAM" id="SSF57850">
    <property type="entry name" value="RING/U-box"/>
    <property type="match status" value="1"/>
</dbReference>
<proteinExistence type="inferred from homology"/>
<dbReference type="PRINTS" id="PR01407">
    <property type="entry name" value="BUTYPHLNCDUF"/>
</dbReference>
<keyword evidence="8" id="KW-0175">Coiled coil</keyword>
<dbReference type="SMART" id="SM00336">
    <property type="entry name" value="BBOX"/>
    <property type="match status" value="1"/>
</dbReference>
<evidence type="ECO:0000256" key="1">
    <source>
        <dbReference type="ARBA" id="ARBA00004496"/>
    </source>
</evidence>
<dbReference type="PANTHER" id="PTHR24103">
    <property type="entry name" value="E3 UBIQUITIN-PROTEIN LIGASE TRIM"/>
    <property type="match status" value="1"/>
</dbReference>
<dbReference type="Gene3D" id="3.30.160.60">
    <property type="entry name" value="Classic Zinc Finger"/>
    <property type="match status" value="1"/>
</dbReference>
<dbReference type="GO" id="GO:0005737">
    <property type="term" value="C:cytoplasm"/>
    <property type="evidence" value="ECO:0007669"/>
    <property type="project" value="UniProtKB-SubCell"/>
</dbReference>
<feature type="domain" description="B box-type" evidence="10">
    <location>
        <begin position="85"/>
        <end position="126"/>
    </location>
</feature>
<keyword evidence="4" id="KW-0479">Metal-binding</keyword>
<dbReference type="SMART" id="SM00449">
    <property type="entry name" value="SPRY"/>
    <property type="match status" value="1"/>
</dbReference>
<protein>
    <submittedName>
        <fullName evidence="12">Nuclear factor 7, brain-like</fullName>
    </submittedName>
</protein>
<dbReference type="GeneID" id="115388407"/>
<dbReference type="Gene3D" id="3.30.40.10">
    <property type="entry name" value="Zinc/RING finger domain, C3HC4 (zinc finger)"/>
    <property type="match status" value="1"/>
</dbReference>
<dbReference type="SUPFAM" id="SSF57845">
    <property type="entry name" value="B-box zinc-binding domain"/>
    <property type="match status" value="1"/>
</dbReference>
<dbReference type="OrthoDB" id="6105938at2759"/>
<dbReference type="InterPro" id="IPR006574">
    <property type="entry name" value="PRY"/>
</dbReference>
<dbReference type="Pfam" id="PF00097">
    <property type="entry name" value="zf-C3HC4"/>
    <property type="match status" value="1"/>
</dbReference>
<dbReference type="InterPro" id="IPR013320">
    <property type="entry name" value="ConA-like_dom_sf"/>
</dbReference>
<evidence type="ECO:0000313" key="13">
    <source>
        <dbReference type="Proteomes" id="UP000472267"/>
    </source>
</evidence>
<evidence type="ECO:0000259" key="10">
    <source>
        <dbReference type="PROSITE" id="PS50119"/>
    </source>
</evidence>